<proteinExistence type="predicted"/>
<dbReference type="Proteomes" id="UP000249467">
    <property type="component" value="Unassembled WGS sequence"/>
</dbReference>
<dbReference type="PANTHER" id="PTHR34849">
    <property type="entry name" value="SSL5025 PROTEIN"/>
    <property type="match status" value="1"/>
</dbReference>
<dbReference type="InterPro" id="IPR036388">
    <property type="entry name" value="WH-like_DNA-bd_sf"/>
</dbReference>
<dbReference type="Gene3D" id="1.10.10.10">
    <property type="entry name" value="Winged helix-like DNA-binding domain superfamily/Winged helix DNA-binding domain"/>
    <property type="match status" value="1"/>
</dbReference>
<comment type="caution">
    <text evidence="1">The sequence shown here is derived from an EMBL/GenBank/DDBJ whole genome shotgun (WGS) entry which is preliminary data.</text>
</comment>
<dbReference type="SUPFAM" id="SSF46689">
    <property type="entry name" value="Homeodomain-like"/>
    <property type="match status" value="1"/>
</dbReference>
<reference evidence="1 2" key="1">
    <citation type="submission" date="2018-04" db="EMBL/GenBank/DDBJ databases">
        <authorList>
            <person name="Go L.Y."/>
            <person name="Mitchell J.A."/>
        </authorList>
    </citation>
    <scope>NUCLEOTIDE SEQUENCE [LARGE SCALE GENOMIC DNA]</scope>
    <source>
        <strain evidence="1">ULC066bin1</strain>
    </source>
</reference>
<evidence type="ECO:0000313" key="2">
    <source>
        <dbReference type="Proteomes" id="UP000249467"/>
    </source>
</evidence>
<gene>
    <name evidence="1" type="ORF">DCF19_04770</name>
</gene>
<dbReference type="Pfam" id="PF04255">
    <property type="entry name" value="DUF433"/>
    <property type="match status" value="1"/>
</dbReference>
<dbReference type="InterPro" id="IPR009057">
    <property type="entry name" value="Homeodomain-like_sf"/>
</dbReference>
<organism evidence="1 2">
    <name type="scientific">Pseudanabaena frigida</name>
    <dbReference type="NCBI Taxonomy" id="945775"/>
    <lineage>
        <taxon>Bacteria</taxon>
        <taxon>Bacillati</taxon>
        <taxon>Cyanobacteriota</taxon>
        <taxon>Cyanophyceae</taxon>
        <taxon>Pseudanabaenales</taxon>
        <taxon>Pseudanabaenaceae</taxon>
        <taxon>Pseudanabaena</taxon>
    </lineage>
</organism>
<dbReference type="EMBL" id="QBML01000005">
    <property type="protein sequence ID" value="PZO43269.1"/>
    <property type="molecule type" value="Genomic_DNA"/>
</dbReference>
<evidence type="ECO:0000313" key="1">
    <source>
        <dbReference type="EMBL" id="PZO43269.1"/>
    </source>
</evidence>
<accession>A0A2W4WN19</accession>
<dbReference type="PANTHER" id="PTHR34849:SF1">
    <property type="entry name" value="SLR0770 PROTEIN"/>
    <property type="match status" value="1"/>
</dbReference>
<dbReference type="AlphaFoldDB" id="A0A2W4WN19"/>
<protein>
    <submittedName>
        <fullName evidence="1">DUF433 domain-containing protein</fullName>
    </submittedName>
</protein>
<sequence>MSITATIYPYIATSAEIAGGAPIIEGTRVTVRRIAGYYQMGMNVDEILSVLSHLRPSQVHSALAYYFDHQEEIEKDLEESSNIEYWKSQALVHPKAGR</sequence>
<reference evidence="1 2" key="2">
    <citation type="submission" date="2018-06" db="EMBL/GenBank/DDBJ databases">
        <title>Metagenomic assembly of (sub)arctic Cyanobacteria and their associated microbiome from non-axenic cultures.</title>
        <authorList>
            <person name="Baurain D."/>
        </authorList>
    </citation>
    <scope>NUCLEOTIDE SEQUENCE [LARGE SCALE GENOMIC DNA]</scope>
    <source>
        <strain evidence="1">ULC066bin1</strain>
    </source>
</reference>
<name>A0A2W4WN19_9CYAN</name>
<dbReference type="InterPro" id="IPR007367">
    <property type="entry name" value="DUF433"/>
</dbReference>